<accession>A0A183SCX8</accession>
<evidence type="ECO:0000313" key="2">
    <source>
        <dbReference type="Proteomes" id="UP000275846"/>
    </source>
</evidence>
<proteinExistence type="predicted"/>
<dbReference type="Proteomes" id="UP000275846">
    <property type="component" value="Unassembled WGS sequence"/>
</dbReference>
<reference evidence="3" key="1">
    <citation type="submission" date="2016-06" db="UniProtKB">
        <authorList>
            <consortium name="WormBaseParasite"/>
        </authorList>
    </citation>
    <scope>IDENTIFICATION</scope>
</reference>
<evidence type="ECO:0000313" key="3">
    <source>
        <dbReference type="WBParaSite" id="SSLN_0000214601-mRNA-1"/>
    </source>
</evidence>
<protein>
    <submittedName>
        <fullName evidence="3">Gag-pol polyprotein</fullName>
    </submittedName>
</protein>
<dbReference type="OrthoDB" id="6270708at2759"/>
<dbReference type="EMBL" id="UYSU01032166">
    <property type="protein sequence ID" value="VDL88461.1"/>
    <property type="molecule type" value="Genomic_DNA"/>
</dbReference>
<evidence type="ECO:0000313" key="1">
    <source>
        <dbReference type="EMBL" id="VDL88461.1"/>
    </source>
</evidence>
<dbReference type="AlphaFoldDB" id="A0A183SCX8"/>
<reference evidence="1 2" key="2">
    <citation type="submission" date="2018-11" db="EMBL/GenBank/DDBJ databases">
        <authorList>
            <consortium name="Pathogen Informatics"/>
        </authorList>
    </citation>
    <scope>NUCLEOTIDE SEQUENCE [LARGE SCALE GENOMIC DNA]</scope>
    <source>
        <strain evidence="1 2">NST_G2</strain>
    </source>
</reference>
<gene>
    <name evidence="1" type="ORF">SSLN_LOCUS2076</name>
</gene>
<name>A0A183SCX8_SCHSO</name>
<sequence>MERVSNSGSRPPKPDKLTVYDDYDLWEDQIKVYLEVVNKGACPAVNLGRLDNEVYTVARADNLTAPLTPVTIFEPLRREFGCSSMPWVACADLKNRRQHAESIGDFQ</sequence>
<keyword evidence="2" id="KW-1185">Reference proteome</keyword>
<organism evidence="3">
    <name type="scientific">Schistocephalus solidus</name>
    <name type="common">Tapeworm</name>
    <dbReference type="NCBI Taxonomy" id="70667"/>
    <lineage>
        <taxon>Eukaryota</taxon>
        <taxon>Metazoa</taxon>
        <taxon>Spiralia</taxon>
        <taxon>Lophotrochozoa</taxon>
        <taxon>Platyhelminthes</taxon>
        <taxon>Cestoda</taxon>
        <taxon>Eucestoda</taxon>
        <taxon>Diphyllobothriidea</taxon>
        <taxon>Diphyllobothriidae</taxon>
        <taxon>Schistocephalus</taxon>
    </lineage>
</organism>
<dbReference type="WBParaSite" id="SSLN_0000214601-mRNA-1">
    <property type="protein sequence ID" value="SSLN_0000214601-mRNA-1"/>
    <property type="gene ID" value="SSLN_0000214601"/>
</dbReference>